<sequence length="167" mass="17729">MGEGVVIDTITAWASPGLVTDTAAAPPRRVAYVTVTFAVTVTTGDPRPGAEPVDALTAALLGRGFTLLTSDDPLDEMQSVPELSPWWCELAANQLRIAAPGELFYDGDLGAGVPEQWHATARARGRLIVLAATQLDLHRPDRGEQARQAQQAGRLVATQVPIRPRGA</sequence>
<reference evidence="1 2" key="1">
    <citation type="submission" date="2016-10" db="EMBL/GenBank/DDBJ databases">
        <authorList>
            <person name="de Groot N.N."/>
        </authorList>
    </citation>
    <scope>NUCLEOTIDE SEQUENCE [LARGE SCALE GENOMIC DNA]</scope>
    <source>
        <strain evidence="1 2">CGMCC 4.1877</strain>
    </source>
</reference>
<organism evidence="1 2">
    <name type="scientific">Pseudonocardia ammonioxydans</name>
    <dbReference type="NCBI Taxonomy" id="260086"/>
    <lineage>
        <taxon>Bacteria</taxon>
        <taxon>Bacillati</taxon>
        <taxon>Actinomycetota</taxon>
        <taxon>Actinomycetes</taxon>
        <taxon>Pseudonocardiales</taxon>
        <taxon>Pseudonocardiaceae</taxon>
        <taxon>Pseudonocardia</taxon>
    </lineage>
</organism>
<evidence type="ECO:0000313" key="2">
    <source>
        <dbReference type="Proteomes" id="UP000199614"/>
    </source>
</evidence>
<proteinExistence type="predicted"/>
<gene>
    <name evidence="1" type="ORF">SAMN05216207_105115</name>
</gene>
<dbReference type="STRING" id="260086.SAMN05216207_105115"/>
<keyword evidence="2" id="KW-1185">Reference proteome</keyword>
<name>A0A1I5GUJ7_PSUAM</name>
<dbReference type="Proteomes" id="UP000199614">
    <property type="component" value="Unassembled WGS sequence"/>
</dbReference>
<dbReference type="AlphaFoldDB" id="A0A1I5GUJ7"/>
<accession>A0A1I5GUJ7</accession>
<dbReference type="RefSeq" id="WP_245773881.1">
    <property type="nucleotide sequence ID" value="NZ_FOUY01000051.1"/>
</dbReference>
<protein>
    <submittedName>
        <fullName evidence="1">Uncharacterized protein</fullName>
    </submittedName>
</protein>
<dbReference type="EMBL" id="FOUY01000051">
    <property type="protein sequence ID" value="SFO39685.1"/>
    <property type="molecule type" value="Genomic_DNA"/>
</dbReference>
<evidence type="ECO:0000313" key="1">
    <source>
        <dbReference type="EMBL" id="SFO39685.1"/>
    </source>
</evidence>